<dbReference type="OrthoDB" id="8191324at2"/>
<feature type="transmembrane region" description="Helical" evidence="1">
    <location>
        <begin position="214"/>
        <end position="230"/>
    </location>
</feature>
<feature type="transmembrane region" description="Helical" evidence="1">
    <location>
        <begin position="111"/>
        <end position="130"/>
    </location>
</feature>
<dbReference type="EMBL" id="LT670817">
    <property type="protein sequence ID" value="SHH70648.1"/>
    <property type="molecule type" value="Genomic_DNA"/>
</dbReference>
<sequence length="437" mass="48389">MTSFSDRTEVGAIVAAPHPGPGPAFLIYFHIALCCVSLVYVSHFYGEFHIAFDENHVYQAAAAVALCALISPFFTLARFSFGYYVGFYLYTAVVGFIWLSFFTPFNYDQETARLSAVLSIVALLVPALMIRSPIRQIYVISERQFERLPIVILFLTAAIIAVGAGYNFRLVGISDIYSFRSDIHQPKTVEYLIGIFSSALLPFAFACFVERRNIWLASVALAFALLFYPITLNKLALFLPIWLVAIVLLSRFFEARTAVVLSIFIPMLIGLILIDAVGLDAIMYFGTVNFRAFAIPASALDHYHHFFSTHPLTYFCQVSFMKEVVRCPYSDDLSVVLERAYRLGNFNASLLATEGIASLGSQLAPISILICGLILGLANRLSAGLPDRFILLSGAAFPQILLNVPLTTTLLSHGAAFLFLLWYVMPRQKAVPADVSS</sequence>
<organism evidence="2 3">
    <name type="scientific">Bradyrhizobium erythrophlei</name>
    <dbReference type="NCBI Taxonomy" id="1437360"/>
    <lineage>
        <taxon>Bacteria</taxon>
        <taxon>Pseudomonadati</taxon>
        <taxon>Pseudomonadota</taxon>
        <taxon>Alphaproteobacteria</taxon>
        <taxon>Hyphomicrobiales</taxon>
        <taxon>Nitrobacteraceae</taxon>
        <taxon>Bradyrhizobium</taxon>
    </lineage>
</organism>
<feature type="transmembrane region" description="Helical" evidence="1">
    <location>
        <begin position="236"/>
        <end position="253"/>
    </location>
</feature>
<dbReference type="AlphaFoldDB" id="A0A1M5V672"/>
<gene>
    <name evidence="2" type="ORF">SAMN05443248_5786</name>
</gene>
<feature type="transmembrane region" description="Helical" evidence="1">
    <location>
        <begin position="359"/>
        <end position="379"/>
    </location>
</feature>
<feature type="transmembrane region" description="Helical" evidence="1">
    <location>
        <begin position="150"/>
        <end position="168"/>
    </location>
</feature>
<proteinExistence type="predicted"/>
<feature type="transmembrane region" description="Helical" evidence="1">
    <location>
        <begin position="260"/>
        <end position="285"/>
    </location>
</feature>
<accession>A0A1M5V672</accession>
<feature type="transmembrane region" description="Helical" evidence="1">
    <location>
        <begin position="25"/>
        <end position="45"/>
    </location>
</feature>
<reference evidence="2 3" key="1">
    <citation type="submission" date="2016-11" db="EMBL/GenBank/DDBJ databases">
        <authorList>
            <person name="Jaros S."/>
            <person name="Januszkiewicz K."/>
            <person name="Wedrychowicz H."/>
        </authorList>
    </citation>
    <scope>NUCLEOTIDE SEQUENCE [LARGE SCALE GENOMIC DNA]</scope>
    <source>
        <strain evidence="2 3">GAS138</strain>
    </source>
</reference>
<evidence type="ECO:0000313" key="2">
    <source>
        <dbReference type="EMBL" id="SHH70648.1"/>
    </source>
</evidence>
<keyword evidence="1" id="KW-0472">Membrane</keyword>
<feature type="transmembrane region" description="Helical" evidence="1">
    <location>
        <begin position="57"/>
        <end position="76"/>
    </location>
</feature>
<evidence type="ECO:0000313" key="3">
    <source>
        <dbReference type="Proteomes" id="UP000189796"/>
    </source>
</evidence>
<feature type="transmembrane region" description="Helical" evidence="1">
    <location>
        <begin position="400"/>
        <end position="425"/>
    </location>
</feature>
<name>A0A1M5V672_9BRAD</name>
<protein>
    <submittedName>
        <fullName evidence="2">Uncharacterized protein</fullName>
    </submittedName>
</protein>
<dbReference type="RefSeq" id="WP_079604319.1">
    <property type="nucleotide sequence ID" value="NZ_LT670817.1"/>
</dbReference>
<keyword evidence="1" id="KW-0812">Transmembrane</keyword>
<keyword evidence="1" id="KW-1133">Transmembrane helix</keyword>
<evidence type="ECO:0000256" key="1">
    <source>
        <dbReference type="SAM" id="Phobius"/>
    </source>
</evidence>
<feature type="transmembrane region" description="Helical" evidence="1">
    <location>
        <begin position="188"/>
        <end position="209"/>
    </location>
</feature>
<feature type="transmembrane region" description="Helical" evidence="1">
    <location>
        <begin position="83"/>
        <end position="105"/>
    </location>
</feature>
<dbReference type="Proteomes" id="UP000189796">
    <property type="component" value="Chromosome I"/>
</dbReference>